<feature type="non-terminal residue" evidence="4">
    <location>
        <position position="150"/>
    </location>
</feature>
<dbReference type="GO" id="GO:0006412">
    <property type="term" value="P:translation"/>
    <property type="evidence" value="ECO:0007669"/>
    <property type="project" value="InterPro"/>
</dbReference>
<accession>A0A382Z4H4</accession>
<name>A0A382Z4H4_9ZZZZ</name>
<dbReference type="Gene3D" id="3.30.1320.10">
    <property type="match status" value="1"/>
</dbReference>
<protein>
    <recommendedName>
        <fullName evidence="5">30S ribosomal protein S16</fullName>
    </recommendedName>
</protein>
<evidence type="ECO:0000313" key="4">
    <source>
        <dbReference type="EMBL" id="SVD90392.1"/>
    </source>
</evidence>
<evidence type="ECO:0000256" key="2">
    <source>
        <dbReference type="ARBA" id="ARBA00023274"/>
    </source>
</evidence>
<dbReference type="InterPro" id="IPR023803">
    <property type="entry name" value="Ribosomal_bS16_dom_sf"/>
</dbReference>
<evidence type="ECO:0000256" key="1">
    <source>
        <dbReference type="ARBA" id="ARBA00022980"/>
    </source>
</evidence>
<evidence type="ECO:0008006" key="5">
    <source>
        <dbReference type="Google" id="ProtNLM"/>
    </source>
</evidence>
<evidence type="ECO:0000256" key="3">
    <source>
        <dbReference type="SAM" id="MobiDB-lite"/>
    </source>
</evidence>
<dbReference type="GO" id="GO:0003735">
    <property type="term" value="F:structural constituent of ribosome"/>
    <property type="evidence" value="ECO:0007669"/>
    <property type="project" value="InterPro"/>
</dbReference>
<reference evidence="4" key="1">
    <citation type="submission" date="2018-05" db="EMBL/GenBank/DDBJ databases">
        <authorList>
            <person name="Lanie J.A."/>
            <person name="Ng W.-L."/>
            <person name="Kazmierczak K.M."/>
            <person name="Andrzejewski T.M."/>
            <person name="Davidsen T.M."/>
            <person name="Wayne K.J."/>
            <person name="Tettelin H."/>
            <person name="Glass J.I."/>
            <person name="Rusch D."/>
            <person name="Podicherti R."/>
            <person name="Tsui H.-C.T."/>
            <person name="Winkler M.E."/>
        </authorList>
    </citation>
    <scope>NUCLEOTIDE SEQUENCE</scope>
</reference>
<dbReference type="NCBIfam" id="TIGR00002">
    <property type="entry name" value="S16"/>
    <property type="match status" value="1"/>
</dbReference>
<dbReference type="GO" id="GO:0015935">
    <property type="term" value="C:small ribosomal subunit"/>
    <property type="evidence" value="ECO:0007669"/>
    <property type="project" value="TreeGrafter"/>
</dbReference>
<keyword evidence="1" id="KW-0689">Ribosomal protein</keyword>
<gene>
    <name evidence="4" type="ORF">METZ01_LOCUS443246</name>
</gene>
<organism evidence="4">
    <name type="scientific">marine metagenome</name>
    <dbReference type="NCBI Taxonomy" id="408172"/>
    <lineage>
        <taxon>unclassified sequences</taxon>
        <taxon>metagenomes</taxon>
        <taxon>ecological metagenomes</taxon>
    </lineage>
</organism>
<dbReference type="EMBL" id="UINC01180947">
    <property type="protein sequence ID" value="SVD90392.1"/>
    <property type="molecule type" value="Genomic_DNA"/>
</dbReference>
<dbReference type="InterPro" id="IPR000307">
    <property type="entry name" value="Ribosomal_bS16"/>
</dbReference>
<dbReference type="Pfam" id="PF00886">
    <property type="entry name" value="Ribosomal_S16"/>
    <property type="match status" value="1"/>
</dbReference>
<sequence>MGRRNRPFYRIVAIDSRTRRDGPEIERLGWFDPLKTDVAVDLKEDRIIHWLQQGAQPSETVHNILSSTGLQFKMHLMREGKSEEEIASALTEWQLRQEEIQAKKEEKKKAKKKAVAAQEEPVEVKAEAEAVAEETDAEKSDDVEEESPAE</sequence>
<dbReference type="SUPFAM" id="SSF54565">
    <property type="entry name" value="Ribosomal protein S16"/>
    <property type="match status" value="1"/>
</dbReference>
<dbReference type="GO" id="GO:0005737">
    <property type="term" value="C:cytoplasm"/>
    <property type="evidence" value="ECO:0007669"/>
    <property type="project" value="UniProtKB-ARBA"/>
</dbReference>
<feature type="compositionally biased region" description="Acidic residues" evidence="3">
    <location>
        <begin position="130"/>
        <end position="150"/>
    </location>
</feature>
<feature type="region of interest" description="Disordered" evidence="3">
    <location>
        <begin position="105"/>
        <end position="150"/>
    </location>
</feature>
<dbReference type="HAMAP" id="MF_00385">
    <property type="entry name" value="Ribosomal_bS16"/>
    <property type="match status" value="1"/>
</dbReference>
<proteinExistence type="inferred from homology"/>
<keyword evidence="2" id="KW-0687">Ribonucleoprotein</keyword>
<dbReference type="AlphaFoldDB" id="A0A382Z4H4"/>
<dbReference type="PANTHER" id="PTHR12919:SF20">
    <property type="entry name" value="SMALL RIBOSOMAL SUBUNIT PROTEIN BS16M"/>
    <property type="match status" value="1"/>
</dbReference>
<dbReference type="PANTHER" id="PTHR12919">
    <property type="entry name" value="30S RIBOSOMAL PROTEIN S16"/>
    <property type="match status" value="1"/>
</dbReference>